<dbReference type="InterPro" id="IPR001251">
    <property type="entry name" value="CRAL-TRIO_dom"/>
</dbReference>
<dbReference type="Gene3D" id="3.40.525.10">
    <property type="entry name" value="CRAL-TRIO lipid binding domain"/>
    <property type="match status" value="1"/>
</dbReference>
<dbReference type="EMBL" id="OB660425">
    <property type="protein sequence ID" value="CAD7224724.1"/>
    <property type="molecule type" value="Genomic_DNA"/>
</dbReference>
<dbReference type="PANTHER" id="PTHR10174:SF208">
    <property type="entry name" value="CRAL-TRIO DOMAIN-CONTAINING PROTEIN DDB_G0278031"/>
    <property type="match status" value="1"/>
</dbReference>
<dbReference type="SMART" id="SM00516">
    <property type="entry name" value="SEC14"/>
    <property type="match status" value="1"/>
</dbReference>
<dbReference type="SMART" id="SM01100">
    <property type="entry name" value="CRAL_TRIO_N"/>
    <property type="match status" value="1"/>
</dbReference>
<dbReference type="PANTHER" id="PTHR10174">
    <property type="entry name" value="ALPHA-TOCOPHEROL TRANSFER PROTEIN-RELATED"/>
    <property type="match status" value="1"/>
</dbReference>
<gene>
    <name evidence="1" type="ORF">CTOB1V02_LOCUS2677</name>
</gene>
<dbReference type="AlphaFoldDB" id="A0A7R8ZLQ2"/>
<dbReference type="Gene3D" id="1.20.5.1200">
    <property type="entry name" value="Alpha-tocopherol transfer"/>
    <property type="match status" value="1"/>
</dbReference>
<dbReference type="GO" id="GO:0016020">
    <property type="term" value="C:membrane"/>
    <property type="evidence" value="ECO:0007669"/>
    <property type="project" value="TreeGrafter"/>
</dbReference>
<protein>
    <submittedName>
        <fullName evidence="1">Uncharacterized protein</fullName>
    </submittedName>
</protein>
<evidence type="ECO:0000313" key="1">
    <source>
        <dbReference type="EMBL" id="CAD7224724.1"/>
    </source>
</evidence>
<organism evidence="1">
    <name type="scientific">Cyprideis torosa</name>
    <dbReference type="NCBI Taxonomy" id="163714"/>
    <lineage>
        <taxon>Eukaryota</taxon>
        <taxon>Metazoa</taxon>
        <taxon>Ecdysozoa</taxon>
        <taxon>Arthropoda</taxon>
        <taxon>Crustacea</taxon>
        <taxon>Oligostraca</taxon>
        <taxon>Ostracoda</taxon>
        <taxon>Podocopa</taxon>
        <taxon>Podocopida</taxon>
        <taxon>Cytherocopina</taxon>
        <taxon>Cytheroidea</taxon>
        <taxon>Cytherideidae</taxon>
        <taxon>Cyprideis</taxon>
    </lineage>
</organism>
<dbReference type="Gene3D" id="1.10.8.20">
    <property type="entry name" value="N-terminal domain of phosphatidylinositol transfer protein sec14p"/>
    <property type="match status" value="1"/>
</dbReference>
<name>A0A7R8ZLQ2_9CRUS</name>
<dbReference type="InterPro" id="IPR036865">
    <property type="entry name" value="CRAL-TRIO_dom_sf"/>
</dbReference>
<dbReference type="PROSITE" id="PS50191">
    <property type="entry name" value="CRAL_TRIO"/>
    <property type="match status" value="1"/>
</dbReference>
<dbReference type="SUPFAM" id="SSF46938">
    <property type="entry name" value="CRAL/TRIO N-terminal domain"/>
    <property type="match status" value="1"/>
</dbReference>
<accession>A0A7R8ZLQ2</accession>
<dbReference type="SUPFAM" id="SSF52087">
    <property type="entry name" value="CRAL/TRIO domain"/>
    <property type="match status" value="1"/>
</dbReference>
<dbReference type="CDD" id="cd00170">
    <property type="entry name" value="SEC14"/>
    <property type="match status" value="1"/>
</dbReference>
<dbReference type="InterPro" id="IPR011074">
    <property type="entry name" value="CRAL/TRIO_N_dom"/>
</dbReference>
<dbReference type="PRINTS" id="PR00180">
    <property type="entry name" value="CRETINALDHBP"/>
</dbReference>
<reference evidence="1" key="1">
    <citation type="submission" date="2020-11" db="EMBL/GenBank/DDBJ databases">
        <authorList>
            <person name="Tran Van P."/>
        </authorList>
    </citation>
    <scope>NUCLEOTIDE SEQUENCE</scope>
</reference>
<dbReference type="OrthoDB" id="1434354at2759"/>
<dbReference type="InterPro" id="IPR036273">
    <property type="entry name" value="CRAL/TRIO_N_dom_sf"/>
</dbReference>
<proteinExistence type="predicted"/>
<dbReference type="GO" id="GO:1902936">
    <property type="term" value="F:phosphatidylinositol bisphosphate binding"/>
    <property type="evidence" value="ECO:0007669"/>
    <property type="project" value="TreeGrafter"/>
</dbReference>
<dbReference type="Pfam" id="PF00650">
    <property type="entry name" value="CRAL_TRIO"/>
    <property type="match status" value="1"/>
</dbReference>
<sequence>MASLSSPMAEKKHLSPSKSMPAFGCNDTPENDIDSFFRYPQPKYKSPFDDDPEIQRVMKEEINEKPETRDAAIRELREFLLDHPEIRNPRLDAPFLLRFLRMQKFDVNKAKKTVEKYLKLRCEEARWYRGLDIQETRLNEILSDGTVFALPGKDRSGSRVLFHIAKRLDLTRFTMDDLIRAVLLTMETLLTDESVSVNGLKYILDFSDVYVNYVLIWSPTDFQKALTSGEKSFPLRHKQIVAGNPPIGFWIMYEIVKAVMSSKLRKRLTTGQLTPDMLLAQIPAENLPKEYGGTRELSDIIDAWKEECFQARDHVLSLDRIIAPVRRRWNIFASITNWIGAVPAGVFQKVAPCLASNMELVKVADSAAKSGDDGWKTHMLDYIAQKNLV</sequence>